<dbReference type="Gene3D" id="3.30.760.10">
    <property type="entry name" value="RNA Cap, Translation Initiation Factor Eif4e"/>
    <property type="match status" value="1"/>
</dbReference>
<evidence type="ECO:0000256" key="6">
    <source>
        <dbReference type="RuleBase" id="RU004374"/>
    </source>
</evidence>
<dbReference type="InterPro" id="IPR023398">
    <property type="entry name" value="TIF_eIF4e-like"/>
</dbReference>
<sequence length="394" mass="45265">MTTSNNQVECLVEQSANLSISDNNNETSNNTINNNDNNNKMSENQQQQEETTTTTTATTEQQQENEVTEDQQHSNIKHPLQNKWSLWFDYRNQKISQDSWAEGLKKIISFDTVEDFWCVFNNLPLVSTVRPGSSFHLFKDDIEPTWEHEANKRGGKWSVPVVKATVDNQWLQAVMACVGETFDSSEDICGLVYNARKQGDKITVWTRNGHDERASKEIGRSLKSALELLPTQTIGYTLHSDSLKTNRSHGNRNLYEIIFYIKMMYHNSIRYILLTLLFINVISSKSNYGTMMVMRSNILKNTRSNLMVNLESGSLINTRSKLFHLTDEELNELGNIADQINGLAQPESLSKEITYHYLVFNTGSGKKITWNDGDEENHYVLTLLEKFFESYNDR</sequence>
<dbReference type="GO" id="GO:0016281">
    <property type="term" value="C:eukaryotic translation initiation factor 4F complex"/>
    <property type="evidence" value="ECO:0007669"/>
    <property type="project" value="TreeGrafter"/>
</dbReference>
<dbReference type="STRING" id="670386.D3B2T3"/>
<evidence type="ECO:0000256" key="7">
    <source>
        <dbReference type="SAM" id="MobiDB-lite"/>
    </source>
</evidence>
<evidence type="ECO:0000256" key="4">
    <source>
        <dbReference type="ARBA" id="ARBA00022884"/>
    </source>
</evidence>
<dbReference type="Proteomes" id="UP000001396">
    <property type="component" value="Unassembled WGS sequence"/>
</dbReference>
<proteinExistence type="inferred from homology"/>
<dbReference type="FunCoup" id="D3B2T3">
    <property type="interactions" value="466"/>
</dbReference>
<keyword evidence="3" id="KW-0810">Translation regulation</keyword>
<dbReference type="OMA" id="WEHEANK"/>
<dbReference type="InParanoid" id="D3B2T3"/>
<dbReference type="GO" id="GO:0006417">
    <property type="term" value="P:regulation of translation"/>
    <property type="evidence" value="ECO:0007669"/>
    <property type="project" value="UniProtKB-KW"/>
</dbReference>
<comment type="caution">
    <text evidence="8">The sequence shown here is derived from an EMBL/GenBank/DDBJ whole genome shotgun (WGS) entry which is preliminary data.</text>
</comment>
<dbReference type="AlphaFoldDB" id="D3B2T3"/>
<dbReference type="PANTHER" id="PTHR11960:SF8">
    <property type="entry name" value="EUKARYOTIC TRANSLATION INITIATION FACTOR 4E1-RELATED"/>
    <property type="match status" value="1"/>
</dbReference>
<keyword evidence="4 6" id="KW-0694">RNA-binding</keyword>
<dbReference type="GO" id="GO:0003743">
    <property type="term" value="F:translation initiation factor activity"/>
    <property type="evidence" value="ECO:0007669"/>
    <property type="project" value="UniProtKB-KW"/>
</dbReference>
<dbReference type="GO" id="GO:0000340">
    <property type="term" value="F:RNA 7-methylguanosine cap binding"/>
    <property type="evidence" value="ECO:0007669"/>
    <property type="project" value="TreeGrafter"/>
</dbReference>
<evidence type="ECO:0000256" key="1">
    <source>
        <dbReference type="ARBA" id="ARBA00009860"/>
    </source>
</evidence>
<dbReference type="RefSeq" id="XP_020435748.1">
    <property type="nucleotide sequence ID" value="XM_020573676.1"/>
</dbReference>
<evidence type="ECO:0000256" key="5">
    <source>
        <dbReference type="ARBA" id="ARBA00022917"/>
    </source>
</evidence>
<organism evidence="8 9">
    <name type="scientific">Heterostelium pallidum (strain ATCC 26659 / Pp 5 / PN500)</name>
    <name type="common">Cellular slime mold</name>
    <name type="synonym">Polysphondylium pallidum</name>
    <dbReference type="NCBI Taxonomy" id="670386"/>
    <lineage>
        <taxon>Eukaryota</taxon>
        <taxon>Amoebozoa</taxon>
        <taxon>Evosea</taxon>
        <taxon>Eumycetozoa</taxon>
        <taxon>Dictyostelia</taxon>
        <taxon>Acytosteliales</taxon>
        <taxon>Acytosteliaceae</taxon>
        <taxon>Heterostelium</taxon>
    </lineage>
</organism>
<evidence type="ECO:0000313" key="8">
    <source>
        <dbReference type="EMBL" id="EFA83631.1"/>
    </source>
</evidence>
<reference evidence="8 9" key="1">
    <citation type="journal article" date="2011" name="Genome Res.">
        <title>Phylogeny-wide analysis of social amoeba genomes highlights ancient origins for complex intercellular communication.</title>
        <authorList>
            <person name="Heidel A.J."/>
            <person name="Lawal H.M."/>
            <person name="Felder M."/>
            <person name="Schilde C."/>
            <person name="Helps N.R."/>
            <person name="Tunggal B."/>
            <person name="Rivero F."/>
            <person name="John U."/>
            <person name="Schleicher M."/>
            <person name="Eichinger L."/>
            <person name="Platzer M."/>
            <person name="Noegel A.A."/>
            <person name="Schaap P."/>
            <person name="Gloeckner G."/>
        </authorList>
    </citation>
    <scope>NUCLEOTIDE SEQUENCE [LARGE SCALE GENOMIC DNA]</scope>
    <source>
        <strain evidence="9">ATCC 26659 / Pp 5 / PN500</strain>
    </source>
</reference>
<keyword evidence="5 6" id="KW-0648">Protein biosynthesis</keyword>
<gene>
    <name evidence="8" type="primary">eIF4e</name>
    <name evidence="8" type="ORF">PPL_02697</name>
</gene>
<protein>
    <submittedName>
        <fullName evidence="8">Eukaryotic translation initiation factor 4E</fullName>
    </submittedName>
</protein>
<dbReference type="GeneID" id="31358220"/>
<evidence type="ECO:0000256" key="3">
    <source>
        <dbReference type="ARBA" id="ARBA00022845"/>
    </source>
</evidence>
<dbReference type="Pfam" id="PF01652">
    <property type="entry name" value="IF4E"/>
    <property type="match status" value="1"/>
</dbReference>
<keyword evidence="2 6" id="KW-0396">Initiation factor</keyword>
<dbReference type="SUPFAM" id="SSF55418">
    <property type="entry name" value="eIF4e-like"/>
    <property type="match status" value="1"/>
</dbReference>
<keyword evidence="9" id="KW-1185">Reference proteome</keyword>
<dbReference type="PANTHER" id="PTHR11960">
    <property type="entry name" value="EUKARYOTIC TRANSLATION INITIATION FACTOR 4E RELATED"/>
    <property type="match status" value="1"/>
</dbReference>
<dbReference type="InterPro" id="IPR001040">
    <property type="entry name" value="TIF_eIF_4E"/>
</dbReference>
<accession>D3B2T3</accession>
<evidence type="ECO:0000313" key="9">
    <source>
        <dbReference type="Proteomes" id="UP000001396"/>
    </source>
</evidence>
<evidence type="ECO:0000256" key="2">
    <source>
        <dbReference type="ARBA" id="ARBA00022540"/>
    </source>
</evidence>
<feature type="region of interest" description="Disordered" evidence="7">
    <location>
        <begin position="16"/>
        <end position="76"/>
    </location>
</feature>
<feature type="compositionally biased region" description="Low complexity" evidence="7">
    <location>
        <begin position="19"/>
        <end position="65"/>
    </location>
</feature>
<dbReference type="EMBL" id="ADBJ01000010">
    <property type="protein sequence ID" value="EFA83631.1"/>
    <property type="molecule type" value="Genomic_DNA"/>
</dbReference>
<name>D3B2T3_HETP5</name>
<comment type="similarity">
    <text evidence="1 6">Belongs to the eukaryotic initiation factor 4E family.</text>
</comment>